<dbReference type="RefSeq" id="WP_354088699.1">
    <property type="nucleotide sequence ID" value="NZ_JBEPTF010000002.1"/>
</dbReference>
<evidence type="ECO:0000313" key="2">
    <source>
        <dbReference type="Proteomes" id="UP001549313"/>
    </source>
</evidence>
<protein>
    <submittedName>
        <fullName evidence="1">Uncharacterized protein</fullName>
    </submittedName>
</protein>
<keyword evidence="2" id="KW-1185">Reference proteome</keyword>
<comment type="caution">
    <text evidence="1">The sequence shown here is derived from an EMBL/GenBank/DDBJ whole genome shotgun (WGS) entry which is preliminary data.</text>
</comment>
<dbReference type="Proteomes" id="UP001549313">
    <property type="component" value="Unassembled WGS sequence"/>
</dbReference>
<evidence type="ECO:0000313" key="1">
    <source>
        <dbReference type="EMBL" id="MET4683744.1"/>
    </source>
</evidence>
<proteinExistence type="predicted"/>
<accession>A0ABV2RAZ1</accession>
<sequence>MDLSALDTSELANLGAILELRDPAGNPVLQDDGSPVTLTLLGEDSEVVTKVNNHNANQYLRGASGSGQTVTVEMSRTNEINKFAAATTGWSGVVVDGEALKFSVEAAKALYRRFPWIRDQVRVFVGDRANFTKASRKS</sequence>
<dbReference type="EMBL" id="JBEPTF010000002">
    <property type="protein sequence ID" value="MET4683744.1"/>
    <property type="molecule type" value="Genomic_DNA"/>
</dbReference>
<organism evidence="1 2">
    <name type="scientific">Brevundimonas faecalis</name>
    <dbReference type="NCBI Taxonomy" id="947378"/>
    <lineage>
        <taxon>Bacteria</taxon>
        <taxon>Pseudomonadati</taxon>
        <taxon>Pseudomonadota</taxon>
        <taxon>Alphaproteobacteria</taxon>
        <taxon>Caulobacterales</taxon>
        <taxon>Caulobacteraceae</taxon>
        <taxon>Brevundimonas</taxon>
    </lineage>
</organism>
<reference evidence="1 2" key="1">
    <citation type="submission" date="2024-06" db="EMBL/GenBank/DDBJ databases">
        <title>Sorghum-associated microbial communities from plants grown in Nebraska, USA.</title>
        <authorList>
            <person name="Schachtman D."/>
        </authorList>
    </citation>
    <scope>NUCLEOTIDE SEQUENCE [LARGE SCALE GENOMIC DNA]</scope>
    <source>
        <strain evidence="1 2">2814</strain>
    </source>
</reference>
<name>A0ABV2RAZ1_9CAUL</name>
<gene>
    <name evidence="1" type="ORF">ABIE19_001674</name>
</gene>